<keyword evidence="5" id="KW-1185">Reference proteome</keyword>
<dbReference type="OrthoDB" id="431557at2759"/>
<feature type="compositionally biased region" description="Polar residues" evidence="2">
    <location>
        <begin position="183"/>
        <end position="208"/>
    </location>
</feature>
<dbReference type="Pfam" id="PF03763">
    <property type="entry name" value="Remorin_C"/>
    <property type="match status" value="1"/>
</dbReference>
<reference evidence="5" key="1">
    <citation type="journal article" date="2016" name="Nature">
        <title>The genome of the seagrass Zostera marina reveals angiosperm adaptation to the sea.</title>
        <authorList>
            <person name="Olsen J.L."/>
            <person name="Rouze P."/>
            <person name="Verhelst B."/>
            <person name="Lin Y.-C."/>
            <person name="Bayer T."/>
            <person name="Collen J."/>
            <person name="Dattolo E."/>
            <person name="De Paoli E."/>
            <person name="Dittami S."/>
            <person name="Maumus F."/>
            <person name="Michel G."/>
            <person name="Kersting A."/>
            <person name="Lauritano C."/>
            <person name="Lohaus R."/>
            <person name="Toepel M."/>
            <person name="Tonon T."/>
            <person name="Vanneste K."/>
            <person name="Amirebrahimi M."/>
            <person name="Brakel J."/>
            <person name="Bostroem C."/>
            <person name="Chovatia M."/>
            <person name="Grimwood J."/>
            <person name="Jenkins J.W."/>
            <person name="Jueterbock A."/>
            <person name="Mraz A."/>
            <person name="Stam W.T."/>
            <person name="Tice H."/>
            <person name="Bornberg-Bauer E."/>
            <person name="Green P.J."/>
            <person name="Pearson G.A."/>
            <person name="Procaccini G."/>
            <person name="Duarte C.M."/>
            <person name="Schmutz J."/>
            <person name="Reusch T.B.H."/>
            <person name="Van de Peer Y."/>
        </authorList>
    </citation>
    <scope>NUCLEOTIDE SEQUENCE [LARGE SCALE GENOMIC DNA]</scope>
    <source>
        <strain evidence="5">cv. Finnish</strain>
    </source>
</reference>
<feature type="domain" description="Remorin C-terminal" evidence="3">
    <location>
        <begin position="279"/>
        <end position="381"/>
    </location>
</feature>
<accession>A0A0K9NNT3</accession>
<dbReference type="PANTHER" id="PTHR31471:SF3">
    <property type="entry name" value="OS11G0616300 PROTEIN"/>
    <property type="match status" value="1"/>
</dbReference>
<feature type="region of interest" description="Disordered" evidence="2">
    <location>
        <begin position="370"/>
        <end position="398"/>
    </location>
</feature>
<protein>
    <submittedName>
        <fullName evidence="4">Remorin family protein</fullName>
    </submittedName>
</protein>
<dbReference type="OMA" id="HSSCGCF"/>
<dbReference type="InterPro" id="IPR005516">
    <property type="entry name" value="Remorin_C"/>
</dbReference>
<feature type="region of interest" description="Disordered" evidence="2">
    <location>
        <begin position="181"/>
        <end position="219"/>
    </location>
</feature>
<dbReference type="AlphaFoldDB" id="A0A0K9NNT3"/>
<dbReference type="EMBL" id="LFYR01002048">
    <property type="protein sequence ID" value="KMZ57615.1"/>
    <property type="molecule type" value="Genomic_DNA"/>
</dbReference>
<name>A0A0K9NNT3_ZOSMR</name>
<sequence>MGLFSNPWDDNHIQESENQGPTAKENPFADTFTTDPLCKLSTKEASELLRSFPMGSKSRTLVQTCVDGERRRSDGPSTPGRPAFGFSGVGGRKSIPSKWDDADKWVISASYHDFPSYLSEETDPVRMQKQSDVLFKSKTSHEVSSDVFLEDKFTEKAEPIILGFEENLLFTKTDHSVHRRDSTTQVTPYGSVTTSRCHTPTKISSPARHNTPADRSGVLVPPKPSIDLSELNDCHFDLSAPFDTAMGGNWTSKEDEISKDLCHFERLEVEDNGRRNSFAESRTSAWEDDEKSKSYMRYQREEAKIEALLNLQYAKAEAQSRKLEMKIQKLISNLEEKVMKRMASVQRRAEQWRTAAQLQHTQEIRRVEEEAEKIRKKKKTTTTTQQRQHPFHLFHTTK</sequence>
<proteinExistence type="inferred from homology"/>
<evidence type="ECO:0000313" key="4">
    <source>
        <dbReference type="EMBL" id="KMZ57615.1"/>
    </source>
</evidence>
<feature type="region of interest" description="Disordered" evidence="2">
    <location>
        <begin position="65"/>
        <end position="97"/>
    </location>
</feature>
<evidence type="ECO:0000259" key="3">
    <source>
        <dbReference type="Pfam" id="PF03763"/>
    </source>
</evidence>
<organism evidence="4 5">
    <name type="scientific">Zostera marina</name>
    <name type="common">Eelgrass</name>
    <dbReference type="NCBI Taxonomy" id="29655"/>
    <lineage>
        <taxon>Eukaryota</taxon>
        <taxon>Viridiplantae</taxon>
        <taxon>Streptophyta</taxon>
        <taxon>Embryophyta</taxon>
        <taxon>Tracheophyta</taxon>
        <taxon>Spermatophyta</taxon>
        <taxon>Magnoliopsida</taxon>
        <taxon>Liliopsida</taxon>
        <taxon>Zosteraceae</taxon>
        <taxon>Zostera</taxon>
    </lineage>
</organism>
<gene>
    <name evidence="4" type="ORF">ZOSMA_84G00530</name>
</gene>
<comment type="caution">
    <text evidence="4">The sequence shown here is derived from an EMBL/GenBank/DDBJ whole genome shotgun (WGS) entry which is preliminary data.</text>
</comment>
<feature type="region of interest" description="Disordered" evidence="2">
    <location>
        <begin position="1"/>
        <end position="34"/>
    </location>
</feature>
<evidence type="ECO:0000256" key="2">
    <source>
        <dbReference type="SAM" id="MobiDB-lite"/>
    </source>
</evidence>
<dbReference type="Proteomes" id="UP000036987">
    <property type="component" value="Unassembled WGS sequence"/>
</dbReference>
<evidence type="ECO:0000313" key="5">
    <source>
        <dbReference type="Proteomes" id="UP000036987"/>
    </source>
</evidence>
<feature type="compositionally biased region" description="Basic residues" evidence="2">
    <location>
        <begin position="389"/>
        <end position="398"/>
    </location>
</feature>
<evidence type="ECO:0000256" key="1">
    <source>
        <dbReference type="ARBA" id="ARBA00005711"/>
    </source>
</evidence>
<dbReference type="PANTHER" id="PTHR31471">
    <property type="entry name" value="OS02G0116800 PROTEIN"/>
    <property type="match status" value="1"/>
</dbReference>
<comment type="similarity">
    <text evidence="1">Belongs to the remorin family.</text>
</comment>